<reference evidence="2" key="1">
    <citation type="submission" date="2014-09" db="EMBL/GenBank/DDBJ databases">
        <authorList>
            <person name="Magalhaes I.L.F."/>
            <person name="Oliveira U."/>
            <person name="Santos F.R."/>
            <person name="Vidigal T.H.D.A."/>
            <person name="Brescovit A.D."/>
            <person name="Santos A.J."/>
        </authorList>
    </citation>
    <scope>NUCLEOTIDE SEQUENCE</scope>
    <source>
        <tissue evidence="2">Shoot tissue taken approximately 20 cm above the soil surface</tissue>
    </source>
</reference>
<dbReference type="EMBL" id="GBRH01182813">
    <property type="protein sequence ID" value="JAE15083.1"/>
    <property type="molecule type" value="Transcribed_RNA"/>
</dbReference>
<dbReference type="AlphaFoldDB" id="A0A0A9G393"/>
<feature type="signal peptide" evidence="1">
    <location>
        <begin position="1"/>
        <end position="28"/>
    </location>
</feature>
<keyword evidence="1" id="KW-0732">Signal</keyword>
<protein>
    <submittedName>
        <fullName evidence="2">Uncharacterized protein</fullName>
    </submittedName>
</protein>
<sequence length="49" mass="5854">MLQMSPIKFCFCCKFHLVHMMLFLYANSVCVQNTKAKSCAPYILRWLFF</sequence>
<proteinExistence type="predicted"/>
<evidence type="ECO:0000313" key="2">
    <source>
        <dbReference type="EMBL" id="JAE15083.1"/>
    </source>
</evidence>
<evidence type="ECO:0000256" key="1">
    <source>
        <dbReference type="SAM" id="SignalP"/>
    </source>
</evidence>
<reference evidence="2" key="2">
    <citation type="journal article" date="2015" name="Data Brief">
        <title>Shoot transcriptome of the giant reed, Arundo donax.</title>
        <authorList>
            <person name="Barrero R.A."/>
            <person name="Guerrero F.D."/>
            <person name="Moolhuijzen P."/>
            <person name="Goolsby J.A."/>
            <person name="Tidwell J."/>
            <person name="Bellgard S.E."/>
            <person name="Bellgard M.I."/>
        </authorList>
    </citation>
    <scope>NUCLEOTIDE SEQUENCE</scope>
    <source>
        <tissue evidence="2">Shoot tissue taken approximately 20 cm above the soil surface</tissue>
    </source>
</reference>
<name>A0A0A9G393_ARUDO</name>
<organism evidence="2">
    <name type="scientific">Arundo donax</name>
    <name type="common">Giant reed</name>
    <name type="synonym">Donax arundinaceus</name>
    <dbReference type="NCBI Taxonomy" id="35708"/>
    <lineage>
        <taxon>Eukaryota</taxon>
        <taxon>Viridiplantae</taxon>
        <taxon>Streptophyta</taxon>
        <taxon>Embryophyta</taxon>
        <taxon>Tracheophyta</taxon>
        <taxon>Spermatophyta</taxon>
        <taxon>Magnoliopsida</taxon>
        <taxon>Liliopsida</taxon>
        <taxon>Poales</taxon>
        <taxon>Poaceae</taxon>
        <taxon>PACMAD clade</taxon>
        <taxon>Arundinoideae</taxon>
        <taxon>Arundineae</taxon>
        <taxon>Arundo</taxon>
    </lineage>
</organism>
<feature type="chain" id="PRO_5002044764" evidence="1">
    <location>
        <begin position="29"/>
        <end position="49"/>
    </location>
</feature>
<accession>A0A0A9G393</accession>